<dbReference type="Proteomes" id="UP001154078">
    <property type="component" value="Chromosome 6"/>
</dbReference>
<evidence type="ECO:0000313" key="4">
    <source>
        <dbReference type="Proteomes" id="UP001154078"/>
    </source>
</evidence>
<reference evidence="3" key="1">
    <citation type="submission" date="2021-12" db="EMBL/GenBank/DDBJ databases">
        <authorList>
            <person name="King R."/>
        </authorList>
    </citation>
    <scope>NUCLEOTIDE SEQUENCE</scope>
</reference>
<name>A0A9P0FJW9_BRAAE</name>
<dbReference type="EMBL" id="OV121137">
    <property type="protein sequence ID" value="CAH0559701.1"/>
    <property type="molecule type" value="Genomic_DNA"/>
</dbReference>
<keyword evidence="4" id="KW-1185">Reference proteome</keyword>
<gene>
    <name evidence="3" type="ORF">MELIAE_LOCUS9726</name>
</gene>
<evidence type="ECO:0000256" key="1">
    <source>
        <dbReference type="SAM" id="Coils"/>
    </source>
</evidence>
<dbReference type="OrthoDB" id="6746927at2759"/>
<sequence>MSFMDCTDPYSDQCDLLKRRLLDAEKTLENKNVLIEMLREQLKLMEERHKDTLDIKEQLRYKYCSIKQGFLKSKKICQKMVNNYNWMYFSDIGITCSVSNTTCNEKEILTYSDQELVNCICPQPIEFVKNDACCESCGLNRNKLMKMEDLISEYTDVIGKLEFGLKFFDEFNQNESVGDSCNCQNDIQNLIQTINSIVKDKDFYRNEIIKLSALFKNTSSREKDFLIEKLQKESKCLDKKVANLEAELKDKEEELINIQVEPCKRVDTSTLTDNKKSLDVYSQAESPCYHTHTSTVTDIKICTDQDDFSEQNEELRMSYAMLCECKQNAAEAERNRKEIEKVQKLLLENEQKLKSLQEENENIKMDNVSQKEKAELYEKEIINLKEDIKTYNKQIATYEDEYAYLKSEITKLNTNEELDKEIERLQQSLTKVSMENETLKVNYQVLSGKTADLEEEKNELQCKFDDERKETNSLQYKIENIETERQDLISQIDLYKEDIERLEQSLNTANIKNETLQFNNEVLSEKIAVIDDEKNELLCQSEDERRETESLQCKLEDAETERQNLVGQIETYKEIVQNNVKEHEYLEKVNEDLKAKLEDLDVQNKKVLINNGEQCDLPARECVECKKERKVLCENIHEMQCAIDSLEAEKNELMGQIDSYKDMETILQNNEKCSSEYCERIKIENETLKAENAEKVLKTTEMQCAFDNLEAEKNELMSQIDSYKDMETTLQNNEKCSRGYCERLKIENETLKAEKVLITTGEQCELAICRCGSKIIKLETQLQNLTTSNAEVMKEKETANQESQEMAKSILDMQTIVENLMKEKDGMEAEVQDLQLQADTYRMISKQLESEKCELLDAIETMETQVCAENDALIKRQVTDLEELEEKYKELKSLSEIQENVFKTRLLEKEDEFDAKMMDVNKLMDDVCSSCPKLMEIMKKQTTKCQNVDVYRWIERKAKLLKKHISKVCQESIEVKQSLSNIQDVVENVCWQEKGKSLEKIESKLKNEKTKCYNKPCECVEKSKEEKENIEPDTTEKIKAISDNLEQATEKEGQDSKKEGTIFKKKEKEESSKKSSKMELAEEIKNKEKSPLKMLQAESNDLTPEWPKKKTPIKTVEVEEVLSPFSRHLRFPDKRLRKWKERKTAKCYLIPSLEKTYHKARTRKNKQTRSSAEEKR</sequence>
<feature type="coiled-coil region" evidence="1">
    <location>
        <begin position="227"/>
        <end position="261"/>
    </location>
</feature>
<feature type="coiled-coil region" evidence="1">
    <location>
        <begin position="21"/>
        <end position="55"/>
    </location>
</feature>
<evidence type="ECO:0000313" key="3">
    <source>
        <dbReference type="EMBL" id="CAH0559701.1"/>
    </source>
</evidence>
<feature type="coiled-coil region" evidence="1">
    <location>
        <begin position="329"/>
        <end position="726"/>
    </location>
</feature>
<feature type="region of interest" description="Disordered" evidence="2">
    <location>
        <begin position="1046"/>
        <end position="1108"/>
    </location>
</feature>
<organism evidence="3 4">
    <name type="scientific">Brassicogethes aeneus</name>
    <name type="common">Rape pollen beetle</name>
    <name type="synonym">Meligethes aeneus</name>
    <dbReference type="NCBI Taxonomy" id="1431903"/>
    <lineage>
        <taxon>Eukaryota</taxon>
        <taxon>Metazoa</taxon>
        <taxon>Ecdysozoa</taxon>
        <taxon>Arthropoda</taxon>
        <taxon>Hexapoda</taxon>
        <taxon>Insecta</taxon>
        <taxon>Pterygota</taxon>
        <taxon>Neoptera</taxon>
        <taxon>Endopterygota</taxon>
        <taxon>Coleoptera</taxon>
        <taxon>Polyphaga</taxon>
        <taxon>Cucujiformia</taxon>
        <taxon>Nitidulidae</taxon>
        <taxon>Meligethinae</taxon>
        <taxon>Brassicogethes</taxon>
    </lineage>
</organism>
<proteinExistence type="predicted"/>
<evidence type="ECO:0000256" key="2">
    <source>
        <dbReference type="SAM" id="MobiDB-lite"/>
    </source>
</evidence>
<protein>
    <submittedName>
        <fullName evidence="3">Uncharacterized protein</fullName>
    </submittedName>
</protein>
<feature type="compositionally biased region" description="Basic and acidic residues" evidence="2">
    <location>
        <begin position="1048"/>
        <end position="1091"/>
    </location>
</feature>
<accession>A0A9P0FJW9</accession>
<dbReference type="AlphaFoldDB" id="A0A9P0FJW9"/>
<feature type="coiled-coil region" evidence="1">
    <location>
        <begin position="775"/>
        <end position="901"/>
    </location>
</feature>
<keyword evidence="1" id="KW-0175">Coiled coil</keyword>